<gene>
    <name evidence="3" type="ORF">GUJ93_ZPchr0003g17627</name>
</gene>
<feature type="domain" description="GH3 C-terminal" evidence="2">
    <location>
        <begin position="157"/>
        <end position="228"/>
    </location>
</feature>
<dbReference type="InterPro" id="IPR055378">
    <property type="entry name" value="GH3_C"/>
</dbReference>
<reference evidence="3" key="1">
    <citation type="journal article" date="2021" name="bioRxiv">
        <title>Whole Genome Assembly and Annotation of Northern Wild Rice, Zizania palustris L., Supports a Whole Genome Duplication in the Zizania Genus.</title>
        <authorList>
            <person name="Haas M."/>
            <person name="Kono T."/>
            <person name="Macchietto M."/>
            <person name="Millas R."/>
            <person name="McGilp L."/>
            <person name="Shao M."/>
            <person name="Duquette J."/>
            <person name="Hirsch C.N."/>
            <person name="Kimball J."/>
        </authorList>
    </citation>
    <scope>NUCLEOTIDE SEQUENCE</scope>
    <source>
        <tissue evidence="3">Fresh leaf tissue</tissue>
    </source>
</reference>
<dbReference type="AlphaFoldDB" id="A0A8J5VCW2"/>
<dbReference type="InterPro" id="IPR004993">
    <property type="entry name" value="GH3"/>
</dbReference>
<dbReference type="EMBL" id="JAAALK010000286">
    <property type="protein sequence ID" value="KAG8061185.1"/>
    <property type="molecule type" value="Genomic_DNA"/>
</dbReference>
<evidence type="ECO:0000259" key="2">
    <source>
        <dbReference type="Pfam" id="PF23572"/>
    </source>
</evidence>
<dbReference type="GO" id="GO:0016881">
    <property type="term" value="F:acid-amino acid ligase activity"/>
    <property type="evidence" value="ECO:0007669"/>
    <property type="project" value="TreeGrafter"/>
</dbReference>
<dbReference type="PANTHER" id="PTHR31901:SF38">
    <property type="entry name" value="INDOLE-3-ACETIC ACID-AMIDO SYNTHETASE GH3.2-RELATED"/>
    <property type="match status" value="1"/>
</dbReference>
<proteinExistence type="predicted"/>
<dbReference type="Pfam" id="PF23572">
    <property type="entry name" value="GH3_C"/>
    <property type="match status" value="1"/>
</dbReference>
<evidence type="ECO:0000313" key="4">
    <source>
        <dbReference type="Proteomes" id="UP000729402"/>
    </source>
</evidence>
<feature type="compositionally biased region" description="Basic and acidic residues" evidence="1">
    <location>
        <begin position="54"/>
        <end position="69"/>
    </location>
</feature>
<accession>A0A8J5VCW2</accession>
<evidence type="ECO:0000256" key="1">
    <source>
        <dbReference type="SAM" id="MobiDB-lite"/>
    </source>
</evidence>
<keyword evidence="4" id="KW-1185">Reference proteome</keyword>
<dbReference type="OrthoDB" id="688380at2759"/>
<dbReference type="PANTHER" id="PTHR31901">
    <property type="entry name" value="GH3 DOMAIN-CONTAINING PROTEIN"/>
    <property type="match status" value="1"/>
</dbReference>
<dbReference type="GO" id="GO:0005737">
    <property type="term" value="C:cytoplasm"/>
    <property type="evidence" value="ECO:0007669"/>
    <property type="project" value="TreeGrafter"/>
</dbReference>
<sequence>MSLQFSDRFPYAIRPTCRVSDFCFARTALLLPSSIPVSARGHGPIGPTNLGVEPDPRAEERRARRDHSTPRRRRAPATPPYDPCGDPFHGERRRGRKLGGPVARADGEHQAGGAGDRALARSRRGRGTEERPELSARRRRERVAVEAVVLAALAWPEAAVFERCSLEMEEALNAVYRQGRNGEAIGHGEAIGPLKIQVVHAGTFEEVMDYAISRGASINQYKAPRCVSFGPILGGVA</sequence>
<evidence type="ECO:0000313" key="3">
    <source>
        <dbReference type="EMBL" id="KAG8061185.1"/>
    </source>
</evidence>
<dbReference type="Proteomes" id="UP000729402">
    <property type="component" value="Unassembled WGS sequence"/>
</dbReference>
<feature type="compositionally biased region" description="Basic and acidic residues" evidence="1">
    <location>
        <begin position="126"/>
        <end position="136"/>
    </location>
</feature>
<comment type="caution">
    <text evidence="3">The sequence shown here is derived from an EMBL/GenBank/DDBJ whole genome shotgun (WGS) entry which is preliminary data.</text>
</comment>
<feature type="region of interest" description="Disordered" evidence="1">
    <location>
        <begin position="35"/>
        <end position="137"/>
    </location>
</feature>
<protein>
    <recommendedName>
        <fullName evidence="2">GH3 C-terminal domain-containing protein</fullName>
    </recommendedName>
</protein>
<reference evidence="3" key="2">
    <citation type="submission" date="2021-02" db="EMBL/GenBank/DDBJ databases">
        <authorList>
            <person name="Kimball J.A."/>
            <person name="Haas M.W."/>
            <person name="Macchietto M."/>
            <person name="Kono T."/>
            <person name="Duquette J."/>
            <person name="Shao M."/>
        </authorList>
    </citation>
    <scope>NUCLEOTIDE SEQUENCE</scope>
    <source>
        <tissue evidence="3">Fresh leaf tissue</tissue>
    </source>
</reference>
<organism evidence="3 4">
    <name type="scientific">Zizania palustris</name>
    <name type="common">Northern wild rice</name>
    <dbReference type="NCBI Taxonomy" id="103762"/>
    <lineage>
        <taxon>Eukaryota</taxon>
        <taxon>Viridiplantae</taxon>
        <taxon>Streptophyta</taxon>
        <taxon>Embryophyta</taxon>
        <taxon>Tracheophyta</taxon>
        <taxon>Spermatophyta</taxon>
        <taxon>Magnoliopsida</taxon>
        <taxon>Liliopsida</taxon>
        <taxon>Poales</taxon>
        <taxon>Poaceae</taxon>
        <taxon>BOP clade</taxon>
        <taxon>Oryzoideae</taxon>
        <taxon>Oryzeae</taxon>
        <taxon>Zizaniinae</taxon>
        <taxon>Zizania</taxon>
    </lineage>
</organism>
<name>A0A8J5VCW2_ZIZPA</name>